<reference evidence="7" key="1">
    <citation type="journal article" date="2018" name="Int. J. Syst. Evol. Microbiol.">
        <title>Jatrophihabitans telluris sp. nov., isolated from sediment soil of lava forest wetlands and the emended description of the genus Jatrophihabitans.</title>
        <authorList>
            <person name="Lee K.C."/>
            <person name="Suh M.K."/>
            <person name="Eom M.K."/>
            <person name="Kim K.K."/>
            <person name="Kim J.S."/>
            <person name="Kim D.S."/>
            <person name="Ko S.H."/>
            <person name="Shin Y.K."/>
            <person name="Lee J.S."/>
        </authorList>
    </citation>
    <scope>NUCLEOTIDE SEQUENCE</scope>
    <source>
        <strain evidence="7">N237</strain>
    </source>
</reference>
<protein>
    <submittedName>
        <fullName evidence="7">YihY/virulence factor BrkB family protein</fullName>
    </submittedName>
</protein>
<dbReference type="RefSeq" id="WP_249770721.1">
    <property type="nucleotide sequence ID" value="NZ_CP097332.1"/>
</dbReference>
<evidence type="ECO:0000313" key="7">
    <source>
        <dbReference type="EMBL" id="UQX87820.1"/>
    </source>
</evidence>
<accession>A0ABY4QWC8</accession>
<evidence type="ECO:0000256" key="5">
    <source>
        <dbReference type="ARBA" id="ARBA00023136"/>
    </source>
</evidence>
<evidence type="ECO:0000256" key="6">
    <source>
        <dbReference type="SAM" id="Phobius"/>
    </source>
</evidence>
<proteinExistence type="predicted"/>
<dbReference type="Proteomes" id="UP001056336">
    <property type="component" value="Chromosome"/>
</dbReference>
<sequence length="360" mass="37444">MGIGDRIGGMRRRAADAWLSLKERRPGIAHVVRGYQHYKLNHGDHLAAAITYFSFLALFPLILLGAAILGFVLASHPGLANDLYKSINDNVPGSFGGTITTTVKTAINNRAGVGLVGLVGLLLTGLGWIANLRTAIDTVWGLPPAKRSFLAAKLSDAMVLIGLGLGIVVSLGVTAGGTAAGGLLLRKLGLNDVTGAGTVTALLGIALGILGSMLVFGWLLIRLPDVEVARTVAWRTTLIAAIGFEVLKLVGTIYIERATKSPAVAVIAPVLGILIWIDLVSRYLLFCVAWAATARPVSQPELLVDEVPSSLARARAERPGPPPVSPIGLAAGLISAGAAIGGAGVAALQRRRQRQSPPSR</sequence>
<evidence type="ECO:0000256" key="1">
    <source>
        <dbReference type="ARBA" id="ARBA00004651"/>
    </source>
</evidence>
<gene>
    <name evidence="7" type="ORF">M6D93_16150</name>
</gene>
<feature type="transmembrane region" description="Helical" evidence="6">
    <location>
        <begin position="157"/>
        <end position="185"/>
    </location>
</feature>
<dbReference type="Pfam" id="PF03631">
    <property type="entry name" value="Virul_fac_BrkB"/>
    <property type="match status" value="1"/>
</dbReference>
<dbReference type="InterPro" id="IPR017039">
    <property type="entry name" value="Virul_fac_BrkB"/>
</dbReference>
<organism evidence="7 8">
    <name type="scientific">Jatrophihabitans telluris</name>
    <dbReference type="NCBI Taxonomy" id="2038343"/>
    <lineage>
        <taxon>Bacteria</taxon>
        <taxon>Bacillati</taxon>
        <taxon>Actinomycetota</taxon>
        <taxon>Actinomycetes</taxon>
        <taxon>Jatrophihabitantales</taxon>
        <taxon>Jatrophihabitantaceae</taxon>
        <taxon>Jatrophihabitans</taxon>
    </lineage>
</organism>
<evidence type="ECO:0000256" key="2">
    <source>
        <dbReference type="ARBA" id="ARBA00022475"/>
    </source>
</evidence>
<dbReference type="PANTHER" id="PTHR30213:SF1">
    <property type="entry name" value="INNER MEMBRANE PROTEIN YHJD"/>
    <property type="match status" value="1"/>
</dbReference>
<name>A0ABY4QWC8_9ACTN</name>
<feature type="transmembrane region" description="Helical" evidence="6">
    <location>
        <begin position="263"/>
        <end position="292"/>
    </location>
</feature>
<keyword evidence="8" id="KW-1185">Reference proteome</keyword>
<feature type="transmembrane region" description="Helical" evidence="6">
    <location>
        <begin position="197"/>
        <end position="220"/>
    </location>
</feature>
<feature type="transmembrane region" description="Helical" evidence="6">
    <location>
        <begin position="327"/>
        <end position="348"/>
    </location>
</feature>
<keyword evidence="3 6" id="KW-0812">Transmembrane</keyword>
<comment type="subcellular location">
    <subcellularLocation>
        <location evidence="1">Cell membrane</location>
        <topology evidence="1">Multi-pass membrane protein</topology>
    </subcellularLocation>
</comment>
<feature type="transmembrane region" description="Helical" evidence="6">
    <location>
        <begin position="111"/>
        <end position="130"/>
    </location>
</feature>
<evidence type="ECO:0000256" key="4">
    <source>
        <dbReference type="ARBA" id="ARBA00022989"/>
    </source>
</evidence>
<dbReference type="EMBL" id="CP097332">
    <property type="protein sequence ID" value="UQX87820.1"/>
    <property type="molecule type" value="Genomic_DNA"/>
</dbReference>
<evidence type="ECO:0000313" key="8">
    <source>
        <dbReference type="Proteomes" id="UP001056336"/>
    </source>
</evidence>
<keyword evidence="4 6" id="KW-1133">Transmembrane helix</keyword>
<dbReference type="PANTHER" id="PTHR30213">
    <property type="entry name" value="INNER MEMBRANE PROTEIN YHJD"/>
    <property type="match status" value="1"/>
</dbReference>
<feature type="transmembrane region" description="Helical" evidence="6">
    <location>
        <begin position="49"/>
        <end position="74"/>
    </location>
</feature>
<evidence type="ECO:0000256" key="3">
    <source>
        <dbReference type="ARBA" id="ARBA00022692"/>
    </source>
</evidence>
<reference evidence="7" key="2">
    <citation type="submission" date="2022-05" db="EMBL/GenBank/DDBJ databases">
        <authorList>
            <person name="Kim J.-S."/>
            <person name="Lee K."/>
            <person name="Suh M."/>
            <person name="Eom M."/>
            <person name="Kim J.-S."/>
            <person name="Kim D.-S."/>
            <person name="Ko S.-H."/>
            <person name="Shin Y."/>
            <person name="Lee J.-S."/>
        </authorList>
    </citation>
    <scope>NUCLEOTIDE SEQUENCE</scope>
    <source>
        <strain evidence="7">N237</strain>
    </source>
</reference>
<keyword evidence="5 6" id="KW-0472">Membrane</keyword>
<keyword evidence="2" id="KW-1003">Cell membrane</keyword>